<dbReference type="PANTHER" id="PTHR34406">
    <property type="entry name" value="PROTEIN YCEI"/>
    <property type="match status" value="1"/>
</dbReference>
<sequence>MTTLTADTIPGYRTGTWTVDHAHTEIGFSVRHLAISKVKGVFESFDATVIAAENPLESSVTVTVDMASINTKNADRDAHLRTNDFFAIDEYPTLTFVSTGLRVEGDALLLDGELTLRGVTKPVTLTGEFGGIATDPYGNVKAAASGSTVISRSEFGVNWNAALETGGFLLGDDVTITIDAQFALQAD</sequence>
<dbReference type="InterPro" id="IPR036761">
    <property type="entry name" value="TTHA0802/YceI-like_sf"/>
</dbReference>
<proteinExistence type="inferred from homology"/>
<gene>
    <name evidence="3" type="ORF">NNL39_09255</name>
</gene>
<dbReference type="RefSeq" id="WP_255159002.1">
    <property type="nucleotide sequence ID" value="NZ_CP101497.1"/>
</dbReference>
<dbReference type="Gene3D" id="2.40.128.110">
    <property type="entry name" value="Lipid/polyisoprenoid-binding, YceI-like"/>
    <property type="match status" value="1"/>
</dbReference>
<organism evidence="3 4">
    <name type="scientific">Microcella humidisoli</name>
    <dbReference type="NCBI Taxonomy" id="2963406"/>
    <lineage>
        <taxon>Bacteria</taxon>
        <taxon>Bacillati</taxon>
        <taxon>Actinomycetota</taxon>
        <taxon>Actinomycetes</taxon>
        <taxon>Micrococcales</taxon>
        <taxon>Microbacteriaceae</taxon>
        <taxon>Microcella</taxon>
    </lineage>
</organism>
<dbReference type="InterPro" id="IPR007372">
    <property type="entry name" value="Lipid/polyisoprenoid-bd_YceI"/>
</dbReference>
<protein>
    <submittedName>
        <fullName evidence="3">YceI family protein</fullName>
    </submittedName>
</protein>
<comment type="similarity">
    <text evidence="1">Belongs to the UPF0312 family.</text>
</comment>
<evidence type="ECO:0000256" key="1">
    <source>
        <dbReference type="ARBA" id="ARBA00008812"/>
    </source>
</evidence>
<dbReference type="PANTHER" id="PTHR34406:SF1">
    <property type="entry name" value="PROTEIN YCEI"/>
    <property type="match status" value="1"/>
</dbReference>
<reference evidence="3" key="1">
    <citation type="submission" date="2022-07" db="EMBL/GenBank/DDBJ databases">
        <title>Taxonomic analysis of Microcella humidisoli nov. sp., isolated from riverside soil.</title>
        <authorList>
            <person name="Molina K.M."/>
            <person name="Kim S.B."/>
        </authorList>
    </citation>
    <scope>NUCLEOTIDE SEQUENCE</scope>
    <source>
        <strain evidence="3">MMS21-STM10</strain>
    </source>
</reference>
<dbReference type="EMBL" id="CP101497">
    <property type="protein sequence ID" value="UTT61860.1"/>
    <property type="molecule type" value="Genomic_DNA"/>
</dbReference>
<feature type="domain" description="Lipid/polyisoprenoid-binding YceI-like" evidence="2">
    <location>
        <begin position="16"/>
        <end position="183"/>
    </location>
</feature>
<keyword evidence="4" id="KW-1185">Reference proteome</keyword>
<dbReference type="SMART" id="SM00867">
    <property type="entry name" value="YceI"/>
    <property type="match status" value="1"/>
</dbReference>
<evidence type="ECO:0000313" key="4">
    <source>
        <dbReference type="Proteomes" id="UP001060039"/>
    </source>
</evidence>
<name>A0ABY5FU85_9MICO</name>
<evidence type="ECO:0000313" key="3">
    <source>
        <dbReference type="EMBL" id="UTT61860.1"/>
    </source>
</evidence>
<evidence type="ECO:0000259" key="2">
    <source>
        <dbReference type="SMART" id="SM00867"/>
    </source>
</evidence>
<dbReference type="Pfam" id="PF04264">
    <property type="entry name" value="YceI"/>
    <property type="match status" value="1"/>
</dbReference>
<accession>A0ABY5FU85</accession>
<dbReference type="Proteomes" id="UP001060039">
    <property type="component" value="Chromosome"/>
</dbReference>
<dbReference type="SUPFAM" id="SSF101874">
    <property type="entry name" value="YceI-like"/>
    <property type="match status" value="1"/>
</dbReference>